<name>A0A8J2H6I7_COTCN</name>
<reference evidence="2" key="1">
    <citation type="submission" date="2021-04" db="EMBL/GenBank/DDBJ databases">
        <authorList>
            <person name="Chebbi M.A.C M."/>
        </authorList>
    </citation>
    <scope>NUCLEOTIDE SEQUENCE</scope>
</reference>
<protein>
    <submittedName>
        <fullName evidence="2">Cc_odve66_19</fullName>
    </submittedName>
</protein>
<dbReference type="Proteomes" id="UP000786811">
    <property type="component" value="Unassembled WGS sequence"/>
</dbReference>
<dbReference type="Gene3D" id="1.50.10.100">
    <property type="entry name" value="Chondroitin AC/alginate lyase"/>
    <property type="match status" value="1"/>
</dbReference>
<dbReference type="EMBL" id="CAJNRD030001117">
    <property type="protein sequence ID" value="CAG5078899.1"/>
    <property type="molecule type" value="Genomic_DNA"/>
</dbReference>
<dbReference type="OrthoDB" id="7675925at2759"/>
<feature type="transmembrane region" description="Helical" evidence="1">
    <location>
        <begin position="6"/>
        <end position="27"/>
    </location>
</feature>
<evidence type="ECO:0000313" key="2">
    <source>
        <dbReference type="EMBL" id="CAG5078899.1"/>
    </source>
</evidence>
<keyword evidence="1" id="KW-0472">Membrane</keyword>
<evidence type="ECO:0000256" key="1">
    <source>
        <dbReference type="SAM" id="Phobius"/>
    </source>
</evidence>
<proteinExistence type="predicted"/>
<keyword evidence="1" id="KW-0812">Transmembrane</keyword>
<dbReference type="InterPro" id="IPR008929">
    <property type="entry name" value="Chondroitin_lyas"/>
</dbReference>
<gene>
    <name evidence="2" type="ORF">HICCMSTLAB_LOCUS2873</name>
</gene>
<keyword evidence="1" id="KW-1133">Transmembrane helix</keyword>
<evidence type="ECO:0000313" key="3">
    <source>
        <dbReference type="Proteomes" id="UP000786811"/>
    </source>
</evidence>
<sequence length="636" mass="74323">MEKSNAKYLIILLIFIASLITFMMIWLRRWSIPIDDTIKAVRESLKLSSTTLSFGEKEKTTIYKDREDKFSEEQFSGWDNDSDKLTEFARFGVKLLDFCATYSSSYWENYQTIVTNMVETLIARLEKANPKKQEFEKAPWGENRFAFFALVTRFLAMYEYVGEEDYLKWKCHDQLMMMVPTIGRALHPIELDNDEGMNLLYQAVPRLCSNYMFDREEYQRDLVNPNFIKLKKFMSFERVLQERPPTDGIYRDDSWVVNGNVPSYSALLRFYNYHERVYQALGFKTPIREIAKSVLEKLMHPKIKYQPLGLVNNLGEVFNDRLYWNIVPSANGVNIMPFMGLAVFKTDVFLFHVRVQRPQLAAFEIEEYVDVRLGIGALQMRKIYLANGRYNKIFKWDDLKRQPGMMSWVNEAKDVGKELKLDKNFKIKSIYTRQGDIASYIGRLEDKLIFWYNYYYFGLYRAFVTEIGVVTSNGVQIYHKINRESVPADDLQLAFKDDEGRLSCEVTSYTTCLHDQDNGARTTVNVAREDKFITCKAGNLTIVQWKMMLHNSPDNYEVKIISTGFSFKYNKVNYNGVFLEKGRYYVHNGTSIVMGGSSSSDPNDSFTSQIYINSLNKNYKFTRDSKTMMYNANVVN</sequence>
<keyword evidence="3" id="KW-1185">Reference proteome</keyword>
<dbReference type="AlphaFoldDB" id="A0A8J2H6I7"/>
<organism evidence="2 3">
    <name type="scientific">Cotesia congregata</name>
    <name type="common">Parasitoid wasp</name>
    <name type="synonym">Apanteles congregatus</name>
    <dbReference type="NCBI Taxonomy" id="51543"/>
    <lineage>
        <taxon>Eukaryota</taxon>
        <taxon>Metazoa</taxon>
        <taxon>Ecdysozoa</taxon>
        <taxon>Arthropoda</taxon>
        <taxon>Hexapoda</taxon>
        <taxon>Insecta</taxon>
        <taxon>Pterygota</taxon>
        <taxon>Neoptera</taxon>
        <taxon>Endopterygota</taxon>
        <taxon>Hymenoptera</taxon>
        <taxon>Apocrita</taxon>
        <taxon>Ichneumonoidea</taxon>
        <taxon>Braconidae</taxon>
        <taxon>Microgastrinae</taxon>
        <taxon>Cotesia</taxon>
    </lineage>
</organism>
<accession>A0A8J2H6I7</accession>
<comment type="caution">
    <text evidence="2">The sequence shown here is derived from an EMBL/GenBank/DDBJ whole genome shotgun (WGS) entry which is preliminary data.</text>
</comment>